<dbReference type="EMBL" id="CAMXCS010000002">
    <property type="protein sequence ID" value="CAI3941467.1"/>
    <property type="molecule type" value="Genomic_DNA"/>
</dbReference>
<feature type="compositionally biased region" description="Low complexity" evidence="1">
    <location>
        <begin position="158"/>
        <end position="169"/>
    </location>
</feature>
<proteinExistence type="predicted"/>
<gene>
    <name evidence="2" type="ORF">R53529_LOCUS1140</name>
    <name evidence="3" type="ORF">R53530_LOCUS1294</name>
</gene>
<dbReference type="AlphaFoldDB" id="A0A9W4X9R3"/>
<feature type="region of interest" description="Disordered" evidence="1">
    <location>
        <begin position="109"/>
        <end position="180"/>
    </location>
</feature>
<evidence type="ECO:0000313" key="2">
    <source>
        <dbReference type="EMBL" id="CAI3941467.1"/>
    </source>
</evidence>
<comment type="caution">
    <text evidence="3">The sequence shown here is derived from an EMBL/GenBank/DDBJ whole genome shotgun (WGS) entry which is preliminary data.</text>
</comment>
<accession>A0A9W4X9R3</accession>
<dbReference type="EMBL" id="CAMXCM010000002">
    <property type="protein sequence ID" value="CAI3942043.1"/>
    <property type="molecule type" value="Genomic_DNA"/>
</dbReference>
<evidence type="ECO:0000313" key="4">
    <source>
        <dbReference type="Proteomes" id="UP001154255"/>
    </source>
</evidence>
<name>A0A9W4X9R3_9PROT</name>
<evidence type="ECO:0000313" key="5">
    <source>
        <dbReference type="Proteomes" id="UP001154259"/>
    </source>
</evidence>
<feature type="compositionally biased region" description="Basic residues" evidence="1">
    <location>
        <begin position="170"/>
        <end position="180"/>
    </location>
</feature>
<dbReference type="Proteomes" id="UP001154259">
    <property type="component" value="Unassembled WGS sequence"/>
</dbReference>
<reference evidence="3" key="1">
    <citation type="submission" date="2022-10" db="EMBL/GenBank/DDBJ databases">
        <authorList>
            <person name="Botero Cardona J."/>
        </authorList>
    </citation>
    <scope>NUCLEOTIDE SEQUENCE</scope>
    <source>
        <strain evidence="3">LMG 31819</strain>
        <strain evidence="2">R-53529</strain>
    </source>
</reference>
<keyword evidence="5" id="KW-1185">Reference proteome</keyword>
<evidence type="ECO:0000256" key="1">
    <source>
        <dbReference type="SAM" id="MobiDB-lite"/>
    </source>
</evidence>
<evidence type="ECO:0000313" key="3">
    <source>
        <dbReference type="EMBL" id="CAI3942043.1"/>
    </source>
</evidence>
<dbReference type="Proteomes" id="UP001154255">
    <property type="component" value="Unassembled WGS sequence"/>
</dbReference>
<sequence length="180" mass="20330">MSEIETLSLLFDSAWYLATYQDVAMANCDPLDHYLSFGYREGRNPNRFFNTNFYLASYPDLAQSSINPFIHYILYGASEGRLPRSPGSMPLPPITFDIFLQEELIETEDTDTSESILETPEEPIEVQAEQEQEQEEVKEEIVVAPPAKAKTTTKKNPKAAPKAKTLSSATKRKRTTTSLK</sequence>
<organism evidence="3 4">
    <name type="scientific">Commensalibacter communis</name>
    <dbReference type="NCBI Taxonomy" id="2972786"/>
    <lineage>
        <taxon>Bacteria</taxon>
        <taxon>Pseudomonadati</taxon>
        <taxon>Pseudomonadota</taxon>
        <taxon>Alphaproteobacteria</taxon>
        <taxon>Acetobacterales</taxon>
        <taxon>Acetobacteraceae</taxon>
    </lineage>
</organism>
<dbReference type="RefSeq" id="WP_271789579.1">
    <property type="nucleotide sequence ID" value="NZ_CAMXCJ010000003.1"/>
</dbReference>
<protein>
    <submittedName>
        <fullName evidence="2 3">Glycosyltransferase involved in cell wall bisynthesis (RfaB)</fullName>
    </submittedName>
</protein>
<feature type="compositionally biased region" description="Acidic residues" evidence="1">
    <location>
        <begin position="119"/>
        <end position="138"/>
    </location>
</feature>